<comment type="caution">
    <text evidence="2">The sequence shown here is derived from an EMBL/GenBank/DDBJ whole genome shotgun (WGS) entry which is preliminary data.</text>
</comment>
<dbReference type="InterPro" id="IPR053772">
    <property type="entry name" value="At1g61320/At1g61330-like"/>
</dbReference>
<dbReference type="AlphaFoldDB" id="A0AAV5FVZ5"/>
<dbReference type="PANTHER" id="PTHR34145">
    <property type="entry name" value="OS02G0105600 PROTEIN"/>
    <property type="match status" value="1"/>
</dbReference>
<dbReference type="Gene3D" id="3.80.10.10">
    <property type="entry name" value="Ribonuclease Inhibitor"/>
    <property type="match status" value="1"/>
</dbReference>
<evidence type="ECO:0000313" key="2">
    <source>
        <dbReference type="EMBL" id="GJN39883.1"/>
    </source>
</evidence>
<dbReference type="InterPro" id="IPR032675">
    <property type="entry name" value="LRR_dom_sf"/>
</dbReference>
<dbReference type="Pfam" id="PF23622">
    <property type="entry name" value="LRR_At1g61320_AtMIF1"/>
    <property type="match status" value="1"/>
</dbReference>
<dbReference type="EMBL" id="BQKI01000098">
    <property type="protein sequence ID" value="GJN39883.1"/>
    <property type="molecule type" value="Genomic_DNA"/>
</dbReference>
<sequence>MLLQRDRQRRRWQIRDPSIVVKILKLELDGISCRCLDSWLRIAVKPGIEVFTLMPRDELECLLSNALALEKLILDGCKEIIYLKIPCVLQKLSYLSVFGCERLQAIDSKAPNLSSLFLTGKPLELSLGDTMQMKNLAMFRQNVVCYARAKLSSTMPNLETLILRSDEEVVNTPMLPTKFIYLKHLTIRLVSGLTFSPSYDYFSLVSFLDASPSLETLYLDVCQPYMKHESVFGDFTHLRQIPEHSHFYLKSVKIIGFSSAKGLVELACYIIKNAVSLECLTLDTLYGSRCYGETDTTCEPASDGFLMEAPPRAVTAIRTYIEDKVPPTVKLTVLEPCTRCHARAEC</sequence>
<protein>
    <recommendedName>
        <fullName evidence="1">At1g61320/AtMIF1 LRR domain-containing protein</fullName>
    </recommendedName>
</protein>
<dbReference type="PANTHER" id="PTHR34145:SF23">
    <property type="entry name" value="OS04G0479800 PROTEIN"/>
    <property type="match status" value="1"/>
</dbReference>
<reference evidence="2" key="2">
    <citation type="submission" date="2021-12" db="EMBL/GenBank/DDBJ databases">
        <title>Resequencing data analysis of finger millet.</title>
        <authorList>
            <person name="Hatakeyama M."/>
            <person name="Aluri S."/>
            <person name="Balachadran M.T."/>
            <person name="Sivarajan S.R."/>
            <person name="Poveda L."/>
            <person name="Shimizu-Inatsugi R."/>
            <person name="Schlapbach R."/>
            <person name="Sreeman S.M."/>
            <person name="Shimizu K.K."/>
        </authorList>
    </citation>
    <scope>NUCLEOTIDE SEQUENCE</scope>
</reference>
<reference evidence="2" key="1">
    <citation type="journal article" date="2018" name="DNA Res.">
        <title>Multiple hybrid de novo genome assembly of finger millet, an orphan allotetraploid crop.</title>
        <authorList>
            <person name="Hatakeyama M."/>
            <person name="Aluri S."/>
            <person name="Balachadran M.T."/>
            <person name="Sivarajan S.R."/>
            <person name="Patrignani A."/>
            <person name="Gruter S."/>
            <person name="Poveda L."/>
            <person name="Shimizu-Inatsugi R."/>
            <person name="Baeten J."/>
            <person name="Francoijs K.J."/>
            <person name="Nataraja K.N."/>
            <person name="Reddy Y.A.N."/>
            <person name="Phadnis S."/>
            <person name="Ravikumar R.L."/>
            <person name="Schlapbach R."/>
            <person name="Sreeman S.M."/>
            <person name="Shimizu K.K."/>
        </authorList>
    </citation>
    <scope>NUCLEOTIDE SEQUENCE</scope>
</reference>
<proteinExistence type="predicted"/>
<evidence type="ECO:0000313" key="3">
    <source>
        <dbReference type="Proteomes" id="UP001054889"/>
    </source>
</evidence>
<dbReference type="SUPFAM" id="SSF52047">
    <property type="entry name" value="RNI-like"/>
    <property type="match status" value="1"/>
</dbReference>
<gene>
    <name evidence="2" type="primary">gb29033</name>
    <name evidence="2" type="ORF">PR202_gb29033</name>
</gene>
<accession>A0AAV5FVZ5</accession>
<dbReference type="InterPro" id="IPR055357">
    <property type="entry name" value="LRR_At1g61320_AtMIF1"/>
</dbReference>
<evidence type="ECO:0000259" key="1">
    <source>
        <dbReference type="Pfam" id="PF23622"/>
    </source>
</evidence>
<dbReference type="Proteomes" id="UP001054889">
    <property type="component" value="Unassembled WGS sequence"/>
</dbReference>
<organism evidence="2 3">
    <name type="scientific">Eleusine coracana subsp. coracana</name>
    <dbReference type="NCBI Taxonomy" id="191504"/>
    <lineage>
        <taxon>Eukaryota</taxon>
        <taxon>Viridiplantae</taxon>
        <taxon>Streptophyta</taxon>
        <taxon>Embryophyta</taxon>
        <taxon>Tracheophyta</taxon>
        <taxon>Spermatophyta</taxon>
        <taxon>Magnoliopsida</taxon>
        <taxon>Liliopsida</taxon>
        <taxon>Poales</taxon>
        <taxon>Poaceae</taxon>
        <taxon>PACMAD clade</taxon>
        <taxon>Chloridoideae</taxon>
        <taxon>Cynodonteae</taxon>
        <taxon>Eleusininae</taxon>
        <taxon>Eleusine</taxon>
    </lineage>
</organism>
<feature type="domain" description="At1g61320/AtMIF1 LRR" evidence="1">
    <location>
        <begin position="57"/>
        <end position="338"/>
    </location>
</feature>
<keyword evidence="3" id="KW-1185">Reference proteome</keyword>
<name>A0AAV5FVZ5_ELECO</name>